<comment type="caution">
    <text evidence="11">The sequence shown here is derived from an EMBL/GenBank/DDBJ whole genome shotgun (WGS) entry which is preliminary data.</text>
</comment>
<gene>
    <name evidence="11" type="ORF">ACJ73_08635</name>
</gene>
<feature type="region of interest" description="Disordered" evidence="9">
    <location>
        <begin position="161"/>
        <end position="215"/>
    </location>
</feature>
<dbReference type="Proteomes" id="UP000242791">
    <property type="component" value="Unassembled WGS sequence"/>
</dbReference>
<dbReference type="PROSITE" id="PS51074">
    <property type="entry name" value="DPH_MB"/>
    <property type="match status" value="1"/>
</dbReference>
<evidence type="ECO:0000256" key="4">
    <source>
        <dbReference type="ARBA" id="ARBA00023004"/>
    </source>
</evidence>
<dbReference type="STRING" id="1658174.A0A1J9QTN4"/>
<feature type="domain" description="DPH-type MB" evidence="10">
    <location>
        <begin position="420"/>
        <end position="476"/>
    </location>
</feature>
<comment type="catalytic activity">
    <reaction evidence="6">
        <text>[3Fe-4S](1+)-[protein] + Fe(2+)-[Dph3] = [3Fe-4S](0)-[protein] + Fe(3+)-[Dph3]</text>
        <dbReference type="Rhea" id="RHEA:71235"/>
        <dbReference type="Rhea" id="RHEA-COMP:17996"/>
        <dbReference type="Rhea" id="RHEA-COMP:17997"/>
        <dbReference type="Rhea" id="RHEA-COMP:18002"/>
        <dbReference type="Rhea" id="RHEA-COMP:18003"/>
        <dbReference type="ChEBI" id="CHEBI:29033"/>
        <dbReference type="ChEBI" id="CHEBI:29034"/>
        <dbReference type="ChEBI" id="CHEBI:33751"/>
        <dbReference type="ChEBI" id="CHEBI:47402"/>
        <dbReference type="ChEBI" id="CHEBI:83228"/>
    </reaction>
</comment>
<evidence type="ECO:0000259" key="10">
    <source>
        <dbReference type="PROSITE" id="PS51074"/>
    </source>
</evidence>
<dbReference type="SUPFAM" id="SSF144217">
    <property type="entry name" value="CSL zinc finger"/>
    <property type="match status" value="1"/>
</dbReference>
<dbReference type="GO" id="GO:0046872">
    <property type="term" value="F:metal ion binding"/>
    <property type="evidence" value="ECO:0007669"/>
    <property type="project" value="UniProtKB-KW"/>
</dbReference>
<evidence type="ECO:0000313" key="12">
    <source>
        <dbReference type="Proteomes" id="UP000242791"/>
    </source>
</evidence>
<evidence type="ECO:0000256" key="1">
    <source>
        <dbReference type="ARBA" id="ARBA00001954"/>
    </source>
</evidence>
<dbReference type="InterPro" id="IPR007872">
    <property type="entry name" value="DPH_MB_dom"/>
</dbReference>
<name>A0A1J9QTN4_9EURO</name>
<evidence type="ECO:0000313" key="11">
    <source>
        <dbReference type="EMBL" id="OJD19559.1"/>
    </source>
</evidence>
<dbReference type="GO" id="GO:0017183">
    <property type="term" value="P:protein histidyl modification to diphthamide"/>
    <property type="evidence" value="ECO:0007669"/>
    <property type="project" value="UniProtKB-UniPathway"/>
</dbReference>
<dbReference type="PANTHER" id="PTHR21454">
    <property type="entry name" value="DPH3 HOMOLOG-RELATED"/>
    <property type="match status" value="1"/>
</dbReference>
<dbReference type="FunFam" id="3.10.660.10:FF:000001">
    <property type="entry name" value="Diphthamide biosynthesis 3"/>
    <property type="match status" value="1"/>
</dbReference>
<dbReference type="InterPro" id="IPR036671">
    <property type="entry name" value="DPH_MB_sf"/>
</dbReference>
<reference evidence="11 12" key="1">
    <citation type="submission" date="2015-08" db="EMBL/GenBank/DDBJ databases">
        <title>Emmonsia species relationships and genome sequence.</title>
        <authorList>
            <person name="Cuomo C.A."/>
            <person name="Schwartz I.S."/>
            <person name="Kenyon C."/>
            <person name="De Hoog G.S."/>
            <person name="Govender N.P."/>
            <person name="Botha A."/>
            <person name="Moreno L."/>
            <person name="De Vries M."/>
            <person name="Munoz J.F."/>
            <person name="Stielow J.B."/>
        </authorList>
    </citation>
    <scope>NUCLEOTIDE SEQUENCE [LARGE SCALE GENOMIC DNA]</scope>
    <source>
        <strain evidence="11 12">EI222</strain>
    </source>
</reference>
<dbReference type="VEuPathDB" id="FungiDB:ACJ73_08635"/>
<dbReference type="InterPro" id="IPR044248">
    <property type="entry name" value="DPH3/4-like"/>
</dbReference>
<dbReference type="UniPathway" id="UPA00559"/>
<dbReference type="Pfam" id="PF05207">
    <property type="entry name" value="Zn_ribbon_CSL"/>
    <property type="match status" value="1"/>
</dbReference>
<keyword evidence="4" id="KW-0408">Iron</keyword>
<evidence type="ECO:0000256" key="2">
    <source>
        <dbReference type="ARBA" id="ARBA00005156"/>
    </source>
</evidence>
<dbReference type="Gene3D" id="3.10.660.10">
    <property type="entry name" value="DPH Zinc finger"/>
    <property type="match status" value="1"/>
</dbReference>
<evidence type="ECO:0000256" key="6">
    <source>
        <dbReference type="ARBA" id="ARBA00036267"/>
    </source>
</evidence>
<dbReference type="AlphaFoldDB" id="A0A1J9QTN4"/>
<comment type="similarity">
    <text evidence="5">Belongs to the DPH3 family.</text>
</comment>
<evidence type="ECO:0000256" key="5">
    <source>
        <dbReference type="ARBA" id="ARBA00024032"/>
    </source>
</evidence>
<comment type="pathway">
    <text evidence="2">Protein modification; peptidyl-diphthamide biosynthesis.</text>
</comment>
<evidence type="ECO:0000256" key="8">
    <source>
        <dbReference type="ARBA" id="ARBA00048125"/>
    </source>
</evidence>
<feature type="compositionally biased region" description="Low complexity" evidence="9">
    <location>
        <begin position="161"/>
        <end position="178"/>
    </location>
</feature>
<feature type="compositionally biased region" description="Polar residues" evidence="9">
    <location>
        <begin position="188"/>
        <end position="200"/>
    </location>
</feature>
<dbReference type="PANTHER" id="PTHR21454:SF31">
    <property type="entry name" value="DIPHTHAMIDE BIOSYNTHESIS PROTEIN 3"/>
    <property type="match status" value="1"/>
</dbReference>
<proteinExistence type="inferred from homology"/>
<organism evidence="11 12">
    <name type="scientific">Blastomyces percursus</name>
    <dbReference type="NCBI Taxonomy" id="1658174"/>
    <lineage>
        <taxon>Eukaryota</taxon>
        <taxon>Fungi</taxon>
        <taxon>Dikarya</taxon>
        <taxon>Ascomycota</taxon>
        <taxon>Pezizomycotina</taxon>
        <taxon>Eurotiomycetes</taxon>
        <taxon>Eurotiomycetidae</taxon>
        <taxon>Onygenales</taxon>
        <taxon>Ajellomycetaceae</taxon>
        <taxon>Blastomyces</taxon>
    </lineage>
</organism>
<accession>A0A1J9QTN4</accession>
<keyword evidence="3" id="KW-0479">Metal-binding</keyword>
<keyword evidence="12" id="KW-1185">Reference proteome</keyword>
<comment type="catalytic activity">
    <reaction evidence="8">
        <text>2 [3Fe-4S](0)-[protein] + 2 Fe(2+)-[Dph3] + NADH = 2 [4Fe-4S](1+)-[protein] + 2 [Dph3] + NAD(+) + H(+)</text>
        <dbReference type="Rhea" id="RHEA:71239"/>
        <dbReference type="Rhea" id="RHEA-COMP:17997"/>
        <dbReference type="Rhea" id="RHEA-COMP:17998"/>
        <dbReference type="Rhea" id="RHEA-COMP:18001"/>
        <dbReference type="Rhea" id="RHEA-COMP:18002"/>
        <dbReference type="ChEBI" id="CHEBI:15378"/>
        <dbReference type="ChEBI" id="CHEBI:29033"/>
        <dbReference type="ChEBI" id="CHEBI:33723"/>
        <dbReference type="ChEBI" id="CHEBI:47402"/>
        <dbReference type="ChEBI" id="CHEBI:57540"/>
        <dbReference type="ChEBI" id="CHEBI:57945"/>
        <dbReference type="ChEBI" id="CHEBI:83228"/>
    </reaction>
</comment>
<comment type="cofactor">
    <cofactor evidence="1">
        <name>Fe(2+)</name>
        <dbReference type="ChEBI" id="CHEBI:29033"/>
    </cofactor>
</comment>
<evidence type="ECO:0000256" key="9">
    <source>
        <dbReference type="SAM" id="MobiDB-lite"/>
    </source>
</evidence>
<sequence>MISPCDPVILRSNPQFKALHQQLTTAILNPDGSTRAHAADPSRRAVQADLKKYLARAVKGQILTRIVAQVAVGDGNGGLDDELRNLVSVIVLYLQHSPNNNNSNKDNNNNRISPEETSELFSLLGPDLKKFHSAIPSLIPSITALLAADLAHLKALANASPPINTTHNSSGNNNSNNNNDRHTSTRSAINRSNNTQSRPSNRLRPLSLKPSPADISLPTQLSSRLRTLRTIQSHDLPTARTKMTVTAAAVLAAHAEVMERVIHILERTKHGVLARGIKARADYVAVVLEGVEGKVCIMRHEMLSAIYTPETTAALTNYRDHLYDTRLRLEERRKQALLELEAYERADMGEAGKRAAGGDSGGGGSGKSGAMVEIARRYGTLVKEVEGVKMEIRRLGVQPQTTRSITRIKATMADTDGLSIYDEIEIEDMTYDPTLQIYHYPCPCGDRFEIGIADLRDGEEIAVCPSCSLMVRVIFDMDDLPTEGNAGAGAVEITA</sequence>
<evidence type="ECO:0000256" key="3">
    <source>
        <dbReference type="ARBA" id="ARBA00022723"/>
    </source>
</evidence>
<protein>
    <recommendedName>
        <fullName evidence="7">Diphthamide biosynthesis protein 3</fullName>
    </recommendedName>
</protein>
<dbReference type="EMBL" id="LGTZ01002105">
    <property type="protein sequence ID" value="OJD19559.1"/>
    <property type="molecule type" value="Genomic_DNA"/>
</dbReference>
<evidence type="ECO:0000256" key="7">
    <source>
        <dbReference type="ARBA" id="ARBA00041070"/>
    </source>
</evidence>
<dbReference type="OrthoDB" id="66964at2759"/>